<keyword evidence="2" id="KW-1185">Reference proteome</keyword>
<sequence length="91" mass="9310">MSPPHHHPKDVSVGVFLNAGHQGALCLPPLLCQGLSRANGQVKLTPSLNGQVKCLRADAMGNGEEKHAGILVHQHYWVGVGGGGGGGEEAG</sequence>
<dbReference type="EMBL" id="JAFBMS010000116">
    <property type="protein sequence ID" value="KAG9335552.1"/>
    <property type="molecule type" value="Genomic_DNA"/>
</dbReference>
<name>A0A8T2NCV4_9TELE</name>
<proteinExistence type="predicted"/>
<evidence type="ECO:0000313" key="1">
    <source>
        <dbReference type="EMBL" id="KAG9335552.1"/>
    </source>
</evidence>
<protein>
    <submittedName>
        <fullName evidence="1">Uncharacterized protein</fullName>
    </submittedName>
</protein>
<dbReference type="Proteomes" id="UP000824540">
    <property type="component" value="Unassembled WGS sequence"/>
</dbReference>
<comment type="caution">
    <text evidence="1">The sequence shown here is derived from an EMBL/GenBank/DDBJ whole genome shotgun (WGS) entry which is preliminary data.</text>
</comment>
<reference evidence="1" key="1">
    <citation type="thesis" date="2021" institute="BYU ScholarsArchive" country="Provo, UT, USA">
        <title>Applications of and Algorithms for Genome Assembly and Genomic Analyses with an Emphasis on Marine Teleosts.</title>
        <authorList>
            <person name="Pickett B.D."/>
        </authorList>
    </citation>
    <scope>NUCLEOTIDE SEQUENCE</scope>
    <source>
        <strain evidence="1">HI-2016</strain>
    </source>
</reference>
<dbReference type="AlphaFoldDB" id="A0A8T2NCV4"/>
<evidence type="ECO:0000313" key="2">
    <source>
        <dbReference type="Proteomes" id="UP000824540"/>
    </source>
</evidence>
<organism evidence="1 2">
    <name type="scientific">Albula glossodonta</name>
    <name type="common">roundjaw bonefish</name>
    <dbReference type="NCBI Taxonomy" id="121402"/>
    <lineage>
        <taxon>Eukaryota</taxon>
        <taxon>Metazoa</taxon>
        <taxon>Chordata</taxon>
        <taxon>Craniata</taxon>
        <taxon>Vertebrata</taxon>
        <taxon>Euteleostomi</taxon>
        <taxon>Actinopterygii</taxon>
        <taxon>Neopterygii</taxon>
        <taxon>Teleostei</taxon>
        <taxon>Albuliformes</taxon>
        <taxon>Albulidae</taxon>
        <taxon>Albula</taxon>
    </lineage>
</organism>
<gene>
    <name evidence="1" type="ORF">JZ751_004455</name>
</gene>
<accession>A0A8T2NCV4</accession>